<dbReference type="RefSeq" id="XP_007388877.1">
    <property type="nucleotide sequence ID" value="XM_007388815.1"/>
</dbReference>
<keyword evidence="1" id="KW-0479">Metal-binding</keyword>
<evidence type="ECO:0000259" key="2">
    <source>
        <dbReference type="PROSITE" id="PS50157"/>
    </source>
</evidence>
<dbReference type="EMBL" id="JH687558">
    <property type="protein sequence ID" value="EIN03819.1"/>
    <property type="molecule type" value="Genomic_DNA"/>
</dbReference>
<evidence type="ECO:0000313" key="3">
    <source>
        <dbReference type="EMBL" id="EIN03819.1"/>
    </source>
</evidence>
<evidence type="ECO:0000256" key="1">
    <source>
        <dbReference type="PROSITE-ProRule" id="PRU00042"/>
    </source>
</evidence>
<sequence length="192" mass="21132">MTAPPYRQYLWDDPFASPSPWVQFSSQAPSASLDSVRLTANVAHRVPQLATPTHIQAAPLPYRDTEGLIHSFTQNGVQTMCLAEVPTASAPPHAAYDYQAAGAQESGPNLIADTSVISRPDAIRPPSDPPSPITRRHSCKFLGCARAFSRYADAKRHYQQVHDKKRHCCGHCSKTFQRVYQLRKHGAPSASI</sequence>
<dbReference type="Gene3D" id="3.30.160.60">
    <property type="entry name" value="Classic Zinc Finger"/>
    <property type="match status" value="1"/>
</dbReference>
<dbReference type="GeneID" id="18884052"/>
<dbReference type="KEGG" id="psq:PUNSTDRAFT_55918"/>
<evidence type="ECO:0000313" key="4">
    <source>
        <dbReference type="Proteomes" id="UP000054196"/>
    </source>
</evidence>
<protein>
    <recommendedName>
        <fullName evidence="2">C2H2-type domain-containing protein</fullName>
    </recommendedName>
</protein>
<accession>R7S1T7</accession>
<dbReference type="AlphaFoldDB" id="R7S1T7"/>
<gene>
    <name evidence="3" type="ORF">PUNSTDRAFT_55918</name>
</gene>
<proteinExistence type="predicted"/>
<dbReference type="Proteomes" id="UP000054196">
    <property type="component" value="Unassembled WGS sequence"/>
</dbReference>
<name>R7S1T7_PUNST</name>
<dbReference type="GO" id="GO:0008270">
    <property type="term" value="F:zinc ion binding"/>
    <property type="evidence" value="ECO:0007669"/>
    <property type="project" value="UniProtKB-KW"/>
</dbReference>
<dbReference type="InterPro" id="IPR036236">
    <property type="entry name" value="Znf_C2H2_sf"/>
</dbReference>
<dbReference type="SUPFAM" id="SSF57667">
    <property type="entry name" value="beta-beta-alpha zinc fingers"/>
    <property type="match status" value="1"/>
</dbReference>
<dbReference type="InterPro" id="IPR013087">
    <property type="entry name" value="Znf_C2H2_type"/>
</dbReference>
<keyword evidence="1" id="KW-0863">Zinc-finger</keyword>
<dbReference type="PROSITE" id="PS50157">
    <property type="entry name" value="ZINC_FINGER_C2H2_2"/>
    <property type="match status" value="1"/>
</dbReference>
<feature type="domain" description="C2H2-type" evidence="2">
    <location>
        <begin position="137"/>
        <end position="167"/>
    </location>
</feature>
<dbReference type="PROSITE" id="PS00028">
    <property type="entry name" value="ZINC_FINGER_C2H2_1"/>
    <property type="match status" value="1"/>
</dbReference>
<keyword evidence="4" id="KW-1185">Reference proteome</keyword>
<dbReference type="HOGENOM" id="CLU_1166335_0_0_1"/>
<keyword evidence="1" id="KW-0862">Zinc</keyword>
<reference evidence="4" key="1">
    <citation type="journal article" date="2012" name="Science">
        <title>The Paleozoic origin of enzymatic lignin decomposition reconstructed from 31 fungal genomes.</title>
        <authorList>
            <person name="Floudas D."/>
            <person name="Binder M."/>
            <person name="Riley R."/>
            <person name="Barry K."/>
            <person name="Blanchette R.A."/>
            <person name="Henrissat B."/>
            <person name="Martinez A.T."/>
            <person name="Otillar R."/>
            <person name="Spatafora J.W."/>
            <person name="Yadav J.S."/>
            <person name="Aerts A."/>
            <person name="Benoit I."/>
            <person name="Boyd A."/>
            <person name="Carlson A."/>
            <person name="Copeland A."/>
            <person name="Coutinho P.M."/>
            <person name="de Vries R.P."/>
            <person name="Ferreira P."/>
            <person name="Findley K."/>
            <person name="Foster B."/>
            <person name="Gaskell J."/>
            <person name="Glotzer D."/>
            <person name="Gorecki P."/>
            <person name="Heitman J."/>
            <person name="Hesse C."/>
            <person name="Hori C."/>
            <person name="Igarashi K."/>
            <person name="Jurgens J.A."/>
            <person name="Kallen N."/>
            <person name="Kersten P."/>
            <person name="Kohler A."/>
            <person name="Kuees U."/>
            <person name="Kumar T.K.A."/>
            <person name="Kuo A."/>
            <person name="LaButti K."/>
            <person name="Larrondo L.F."/>
            <person name="Lindquist E."/>
            <person name="Ling A."/>
            <person name="Lombard V."/>
            <person name="Lucas S."/>
            <person name="Lundell T."/>
            <person name="Martin R."/>
            <person name="McLaughlin D.J."/>
            <person name="Morgenstern I."/>
            <person name="Morin E."/>
            <person name="Murat C."/>
            <person name="Nagy L.G."/>
            <person name="Nolan M."/>
            <person name="Ohm R.A."/>
            <person name="Patyshakuliyeva A."/>
            <person name="Rokas A."/>
            <person name="Ruiz-Duenas F.J."/>
            <person name="Sabat G."/>
            <person name="Salamov A."/>
            <person name="Samejima M."/>
            <person name="Schmutz J."/>
            <person name="Slot J.C."/>
            <person name="St John F."/>
            <person name="Stenlid J."/>
            <person name="Sun H."/>
            <person name="Sun S."/>
            <person name="Syed K."/>
            <person name="Tsang A."/>
            <person name="Wiebenga A."/>
            <person name="Young D."/>
            <person name="Pisabarro A."/>
            <person name="Eastwood D.C."/>
            <person name="Martin F."/>
            <person name="Cullen D."/>
            <person name="Grigoriev I.V."/>
            <person name="Hibbett D.S."/>
        </authorList>
    </citation>
    <scope>NUCLEOTIDE SEQUENCE [LARGE SCALE GENOMIC DNA]</scope>
    <source>
        <strain evidence="4">HHB-11173 SS5</strain>
    </source>
</reference>
<organism evidence="3 4">
    <name type="scientific">Punctularia strigosozonata (strain HHB-11173)</name>
    <name type="common">White-rot fungus</name>
    <dbReference type="NCBI Taxonomy" id="741275"/>
    <lineage>
        <taxon>Eukaryota</taxon>
        <taxon>Fungi</taxon>
        <taxon>Dikarya</taxon>
        <taxon>Basidiomycota</taxon>
        <taxon>Agaricomycotina</taxon>
        <taxon>Agaricomycetes</taxon>
        <taxon>Corticiales</taxon>
        <taxon>Punctulariaceae</taxon>
        <taxon>Punctularia</taxon>
    </lineage>
</organism>